<keyword evidence="3" id="KW-0677">Repeat</keyword>
<accession>A0A328DV56</accession>
<name>A0A328DV56_9ASTE</name>
<keyword evidence="2" id="KW-0479">Metal-binding</keyword>
<dbReference type="InterPro" id="IPR003657">
    <property type="entry name" value="WRKY_dom"/>
</dbReference>
<dbReference type="GO" id="GO:0003700">
    <property type="term" value="F:DNA-binding transcription factor activity"/>
    <property type="evidence" value="ECO:0007669"/>
    <property type="project" value="InterPro"/>
</dbReference>
<dbReference type="InterPro" id="IPR036576">
    <property type="entry name" value="WRKY_dom_sf"/>
</dbReference>
<comment type="caution">
    <text evidence="12">The sequence shown here is derived from an EMBL/GenBank/DDBJ whole genome shotgun (WGS) entry which is preliminary data.</text>
</comment>
<dbReference type="FunFam" id="2.20.25.80:FF:000006">
    <property type="entry name" value="WRKY transcription factor"/>
    <property type="match status" value="1"/>
</dbReference>
<dbReference type="GO" id="GO:0005634">
    <property type="term" value="C:nucleus"/>
    <property type="evidence" value="ECO:0007669"/>
    <property type="project" value="UniProtKB-SubCell"/>
</dbReference>
<dbReference type="AlphaFoldDB" id="A0A328DV56"/>
<evidence type="ECO:0000256" key="8">
    <source>
        <dbReference type="ARBA" id="ARBA00023242"/>
    </source>
</evidence>
<dbReference type="GO" id="GO:0046872">
    <property type="term" value="F:metal ion binding"/>
    <property type="evidence" value="ECO:0007669"/>
    <property type="project" value="UniProtKB-KW"/>
</dbReference>
<dbReference type="Pfam" id="PF03106">
    <property type="entry name" value="WRKY"/>
    <property type="match status" value="2"/>
</dbReference>
<evidence type="ECO:0000256" key="6">
    <source>
        <dbReference type="ARBA" id="ARBA00023125"/>
    </source>
</evidence>
<comment type="subcellular location">
    <subcellularLocation>
        <location evidence="1">Nucleus</location>
    </subcellularLocation>
</comment>
<reference evidence="12 13" key="1">
    <citation type="submission" date="2018-06" db="EMBL/GenBank/DDBJ databases">
        <title>The Genome of Cuscuta australis (Dodder) Provides Insight into the Evolution of Plant Parasitism.</title>
        <authorList>
            <person name="Liu H."/>
        </authorList>
    </citation>
    <scope>NUCLEOTIDE SEQUENCE [LARGE SCALE GENOMIC DNA]</scope>
    <source>
        <strain evidence="13">cv. Yunnan</strain>
        <tissue evidence="12">Vines</tissue>
    </source>
</reference>
<keyword evidence="5" id="KW-0805">Transcription regulation</keyword>
<sequence length="521" mass="57528">MSSSGGSLNGWGGVDSGHHHIHHHQNTYSSSPFTWGGFDHHSDGMIIPKLSARSSPAPAAASMTLSLPSPASPSSFLTFPPLFSPSLLLDSPHFFPASNVLPSPTTGAFGGLIKSSSSNEKEEERIRKSNDFSFQITSSWEEQQMSRQQPIIGSSDLSSTKAEAKPKQPPACNIVLSSLQENVASSQQKPVTVVRYNQPSQNTRAQKAEDGYRWRKYGQKQVKGSQNPRSYYKCTYANCPTKKKVERNSEGHITEIVYKGSHNHAKPQSTRRFSSSNVKSESFDVDVPNHQLNAVLLGSTHPRDTGFITPENSSVSFGDDDLDQGSVSRDDGDSEPVAKRWKGDNDNEALSSASRTTVREPRIIIQTTSEIDILDDGYRWRKYGQKVVKENPNPRSYYKCTYTGCQVRKHVERACHDRRAVITTYEGKHNHDVPAGRGGGGDAHAINKPQTRTVSLALRPPTMPADNSDHSLNNQNTSCQQPITLQMLQGPDLGSAENSEGYYMDEPKHDDDDDFFTSFLN</sequence>
<dbReference type="PROSITE" id="PS50811">
    <property type="entry name" value="WRKY"/>
    <property type="match status" value="2"/>
</dbReference>
<dbReference type="GO" id="GO:0043565">
    <property type="term" value="F:sequence-specific DNA binding"/>
    <property type="evidence" value="ECO:0007669"/>
    <property type="project" value="InterPro"/>
</dbReference>
<evidence type="ECO:0000259" key="11">
    <source>
        <dbReference type="PROSITE" id="PS50811"/>
    </source>
</evidence>
<feature type="domain" description="WRKY" evidence="11">
    <location>
        <begin position="369"/>
        <end position="434"/>
    </location>
</feature>
<feature type="domain" description="WRKY" evidence="11">
    <location>
        <begin position="203"/>
        <end position="267"/>
    </location>
</feature>
<evidence type="ECO:0000256" key="5">
    <source>
        <dbReference type="ARBA" id="ARBA00023015"/>
    </source>
</evidence>
<keyword evidence="13" id="KW-1185">Reference proteome</keyword>
<dbReference type="Gene3D" id="2.20.25.80">
    <property type="entry name" value="WRKY domain"/>
    <property type="match status" value="2"/>
</dbReference>
<keyword evidence="8" id="KW-0539">Nucleus</keyword>
<evidence type="ECO:0000256" key="9">
    <source>
        <dbReference type="ARBA" id="ARBA00061157"/>
    </source>
</evidence>
<protein>
    <recommendedName>
        <fullName evidence="11">WRKY domain-containing protein</fullName>
    </recommendedName>
</protein>
<dbReference type="SMART" id="SM00774">
    <property type="entry name" value="WRKY"/>
    <property type="match status" value="2"/>
</dbReference>
<evidence type="ECO:0000256" key="10">
    <source>
        <dbReference type="SAM" id="MobiDB-lite"/>
    </source>
</evidence>
<evidence type="ECO:0000256" key="4">
    <source>
        <dbReference type="ARBA" id="ARBA00022833"/>
    </source>
</evidence>
<evidence type="ECO:0000256" key="1">
    <source>
        <dbReference type="ARBA" id="ARBA00004123"/>
    </source>
</evidence>
<evidence type="ECO:0000313" key="13">
    <source>
        <dbReference type="Proteomes" id="UP000249390"/>
    </source>
</evidence>
<dbReference type="SUPFAM" id="SSF118290">
    <property type="entry name" value="WRKY DNA-binding domain"/>
    <property type="match status" value="2"/>
</dbReference>
<dbReference type="FunFam" id="2.20.25.80:FF:000003">
    <property type="entry name" value="WRKY transcription factor 57"/>
    <property type="match status" value="1"/>
</dbReference>
<keyword evidence="7" id="KW-0804">Transcription</keyword>
<evidence type="ECO:0000256" key="7">
    <source>
        <dbReference type="ARBA" id="ARBA00023163"/>
    </source>
</evidence>
<dbReference type="PANTHER" id="PTHR31221">
    <property type="entry name" value="WRKY TRANSCRIPTION FACTOR PROTEIN 1-RELATED"/>
    <property type="match status" value="1"/>
</dbReference>
<feature type="region of interest" description="Disordered" evidence="10">
    <location>
        <begin position="298"/>
        <end position="354"/>
    </location>
</feature>
<organism evidence="12 13">
    <name type="scientific">Cuscuta australis</name>
    <dbReference type="NCBI Taxonomy" id="267555"/>
    <lineage>
        <taxon>Eukaryota</taxon>
        <taxon>Viridiplantae</taxon>
        <taxon>Streptophyta</taxon>
        <taxon>Embryophyta</taxon>
        <taxon>Tracheophyta</taxon>
        <taxon>Spermatophyta</taxon>
        <taxon>Magnoliopsida</taxon>
        <taxon>eudicotyledons</taxon>
        <taxon>Gunneridae</taxon>
        <taxon>Pentapetalae</taxon>
        <taxon>asterids</taxon>
        <taxon>lamiids</taxon>
        <taxon>Solanales</taxon>
        <taxon>Convolvulaceae</taxon>
        <taxon>Cuscuteae</taxon>
        <taxon>Cuscuta</taxon>
        <taxon>Cuscuta subgen. Grammica</taxon>
        <taxon>Cuscuta sect. Cleistogrammica</taxon>
    </lineage>
</organism>
<evidence type="ECO:0000313" key="12">
    <source>
        <dbReference type="EMBL" id="RAL49552.1"/>
    </source>
</evidence>
<dbReference type="Proteomes" id="UP000249390">
    <property type="component" value="Unassembled WGS sequence"/>
</dbReference>
<feature type="compositionally biased region" description="Basic and acidic residues" evidence="10">
    <location>
        <begin position="328"/>
        <end position="345"/>
    </location>
</feature>
<feature type="region of interest" description="Disordered" evidence="10">
    <location>
        <begin position="490"/>
        <end position="521"/>
    </location>
</feature>
<dbReference type="EMBL" id="NQVE01000082">
    <property type="protein sequence ID" value="RAL49552.1"/>
    <property type="molecule type" value="Genomic_DNA"/>
</dbReference>
<proteinExistence type="inferred from homology"/>
<keyword evidence="4" id="KW-0862">Zinc</keyword>
<keyword evidence="6" id="KW-0238">DNA-binding</keyword>
<evidence type="ECO:0000256" key="2">
    <source>
        <dbReference type="ARBA" id="ARBA00022723"/>
    </source>
</evidence>
<gene>
    <name evidence="12" type="ORF">DM860_012985</name>
</gene>
<dbReference type="InterPro" id="IPR044810">
    <property type="entry name" value="WRKY_plant"/>
</dbReference>
<comment type="similarity">
    <text evidence="9">Belongs to the WRKY group I family.</text>
</comment>
<evidence type="ECO:0000256" key="3">
    <source>
        <dbReference type="ARBA" id="ARBA00022737"/>
    </source>
</evidence>
<dbReference type="PANTHER" id="PTHR31221:SF1">
    <property type="entry name" value="WRKY TRANSCRIPTION FACTOR 33-RELATED"/>
    <property type="match status" value="1"/>
</dbReference>